<protein>
    <submittedName>
        <fullName evidence="5">Permease of the major facilitator superfamily</fullName>
    </submittedName>
</protein>
<keyword evidence="6" id="KW-1185">Reference proteome</keyword>
<dbReference type="AlphaFoldDB" id="A0A0B8NQP4"/>
<keyword evidence="3 4" id="KW-0472">Membrane</keyword>
<feature type="transmembrane region" description="Helical" evidence="4">
    <location>
        <begin position="164"/>
        <end position="187"/>
    </location>
</feature>
<dbReference type="PANTHER" id="PTHR23526:SF2">
    <property type="entry name" value="MAJOR FACILITATOR SUPERFAMILY (MFS) PROFILE DOMAIN-CONTAINING PROTEIN"/>
    <property type="match status" value="1"/>
</dbReference>
<evidence type="ECO:0000256" key="4">
    <source>
        <dbReference type="SAM" id="Phobius"/>
    </source>
</evidence>
<organism evidence="5 6">
    <name type="scientific">Vibrio ishigakensis</name>
    <dbReference type="NCBI Taxonomy" id="1481914"/>
    <lineage>
        <taxon>Bacteria</taxon>
        <taxon>Pseudomonadati</taxon>
        <taxon>Pseudomonadota</taxon>
        <taxon>Gammaproteobacteria</taxon>
        <taxon>Vibrionales</taxon>
        <taxon>Vibrionaceae</taxon>
        <taxon>Vibrio</taxon>
    </lineage>
</organism>
<evidence type="ECO:0000313" key="5">
    <source>
        <dbReference type="EMBL" id="GAM56291.1"/>
    </source>
</evidence>
<accession>A0A0B8NQP4</accession>
<reference evidence="5 6" key="2">
    <citation type="submission" date="2015-01" db="EMBL/GenBank/DDBJ databases">
        <authorList>
            <consortium name="NBRP consortium"/>
            <person name="Sawabe T."/>
            <person name="Meirelles P."/>
            <person name="Feng G."/>
            <person name="Sayaka M."/>
            <person name="Hattori M."/>
            <person name="Ohkuma M."/>
        </authorList>
    </citation>
    <scope>NUCLEOTIDE SEQUENCE [LARGE SCALE GENOMIC DNA]</scope>
    <source>
        <strain evidence="6">JCM 19231</strain>
    </source>
</reference>
<evidence type="ECO:0000313" key="6">
    <source>
        <dbReference type="Proteomes" id="UP000031671"/>
    </source>
</evidence>
<feature type="transmembrane region" description="Helical" evidence="4">
    <location>
        <begin position="235"/>
        <end position="252"/>
    </location>
</feature>
<dbReference type="PANTHER" id="PTHR23526">
    <property type="entry name" value="INTEGRAL MEMBRANE TRANSPORT PROTEIN-RELATED"/>
    <property type="match status" value="1"/>
</dbReference>
<dbReference type="InterPro" id="IPR011701">
    <property type="entry name" value="MFS"/>
</dbReference>
<feature type="transmembrane region" description="Helical" evidence="4">
    <location>
        <begin position="358"/>
        <end position="379"/>
    </location>
</feature>
<feature type="transmembrane region" description="Helical" evidence="4">
    <location>
        <begin position="12"/>
        <end position="33"/>
    </location>
</feature>
<dbReference type="GO" id="GO:0022857">
    <property type="term" value="F:transmembrane transporter activity"/>
    <property type="evidence" value="ECO:0007669"/>
    <property type="project" value="InterPro"/>
</dbReference>
<keyword evidence="1 4" id="KW-0812">Transmembrane</keyword>
<comment type="caution">
    <text evidence="5">The sequence shown here is derived from an EMBL/GenBank/DDBJ whole genome shotgun (WGS) entry which is preliminary data.</text>
</comment>
<feature type="transmembrane region" description="Helical" evidence="4">
    <location>
        <begin position="53"/>
        <end position="72"/>
    </location>
</feature>
<dbReference type="InterPro" id="IPR036259">
    <property type="entry name" value="MFS_trans_sf"/>
</dbReference>
<name>A0A0B8NQP4_9VIBR</name>
<proteinExistence type="predicted"/>
<dbReference type="Pfam" id="PF07690">
    <property type="entry name" value="MFS_1"/>
    <property type="match status" value="1"/>
</dbReference>
<feature type="transmembrane region" description="Helical" evidence="4">
    <location>
        <begin position="273"/>
        <end position="290"/>
    </location>
</feature>
<feature type="transmembrane region" description="Helical" evidence="4">
    <location>
        <begin position="139"/>
        <end position="158"/>
    </location>
</feature>
<feature type="transmembrane region" description="Helical" evidence="4">
    <location>
        <begin position="296"/>
        <end position="317"/>
    </location>
</feature>
<gene>
    <name evidence="5" type="ORF">JCM19231_2545</name>
</gene>
<dbReference type="Gene3D" id="1.20.1250.20">
    <property type="entry name" value="MFS general substrate transporter like domains"/>
    <property type="match status" value="2"/>
</dbReference>
<dbReference type="Proteomes" id="UP000031671">
    <property type="component" value="Unassembled WGS sequence"/>
</dbReference>
<dbReference type="EMBL" id="BBRZ01000026">
    <property type="protein sequence ID" value="GAM56291.1"/>
    <property type="molecule type" value="Genomic_DNA"/>
</dbReference>
<dbReference type="RefSeq" id="WP_261835898.1">
    <property type="nucleotide sequence ID" value="NZ_AP024882.1"/>
</dbReference>
<evidence type="ECO:0000256" key="3">
    <source>
        <dbReference type="ARBA" id="ARBA00023136"/>
    </source>
</evidence>
<evidence type="ECO:0000256" key="2">
    <source>
        <dbReference type="ARBA" id="ARBA00022989"/>
    </source>
</evidence>
<feature type="transmembrane region" description="Helical" evidence="4">
    <location>
        <begin position="101"/>
        <end position="118"/>
    </location>
</feature>
<keyword evidence="2 4" id="KW-1133">Transmembrane helix</keyword>
<evidence type="ECO:0000256" key="1">
    <source>
        <dbReference type="ARBA" id="ARBA00022692"/>
    </source>
</evidence>
<feature type="transmembrane region" description="Helical" evidence="4">
    <location>
        <begin position="77"/>
        <end position="95"/>
    </location>
</feature>
<dbReference type="CDD" id="cd06174">
    <property type="entry name" value="MFS"/>
    <property type="match status" value="1"/>
</dbReference>
<dbReference type="SUPFAM" id="SSF103473">
    <property type="entry name" value="MFS general substrate transporter"/>
    <property type="match status" value="1"/>
</dbReference>
<dbReference type="InterPro" id="IPR052528">
    <property type="entry name" value="Sugar_transport-like"/>
</dbReference>
<feature type="transmembrane region" description="Helical" evidence="4">
    <location>
        <begin position="207"/>
        <end position="229"/>
    </location>
</feature>
<reference evidence="5 6" key="1">
    <citation type="submission" date="2015-01" db="EMBL/GenBank/DDBJ databases">
        <title>Vibrio sp. C1 JCM 19231 whole genome shotgun sequence.</title>
        <authorList>
            <person name="Sawabe T."/>
            <person name="Meirelles P."/>
            <person name="Feng G."/>
            <person name="Sayaka M."/>
            <person name="Hattori M."/>
            <person name="Ohkuma M."/>
        </authorList>
    </citation>
    <scope>NUCLEOTIDE SEQUENCE [LARGE SCALE GENOMIC DNA]</scope>
    <source>
        <strain evidence="6">JCM 19231</strain>
    </source>
</reference>
<sequence>MKLQAKSWQTPQNFLLLISIVVPVAFSSWMALLNNFVIERANFDGADIGLLQSVREIPGFLAFTVVFVLLFIREQKFMLVSLFLLSLGTFLTGFFPSLTGLLITTLIMSIGFHYFETLKQSLSLQWLSKDEAPEMLGKMISVGALASLITYGALWVMLEQLKLDYVIVYAITGGSALVLVAVMTFSFPQFKTETVQTKKLVLRKRYWLYYALTFMSGARRQIFTVFAGFLMVERFGYSAADVTLLFLLNYLFNFLFAKRIGRFIGAVGERKALMFEYIGLIGVFLGYAFVQSAHMAAALYVIDHLFFALALAIKTYFQKIADPADMASTAGVSFTINHIAAVVIPVTFGVIWLTSPELVFIIGAAMAGISLVLSLNIPAKPTEGNEVRLFSWGSVTR</sequence>
<feature type="transmembrane region" description="Helical" evidence="4">
    <location>
        <begin position="329"/>
        <end position="352"/>
    </location>
</feature>